<accession>A0ABD3SEG0</accession>
<dbReference type="Proteomes" id="UP001530377">
    <property type="component" value="Unassembled WGS sequence"/>
</dbReference>
<dbReference type="AlphaFoldDB" id="A0ABD3SEG0"/>
<feature type="compositionally biased region" description="Basic and acidic residues" evidence="1">
    <location>
        <begin position="43"/>
        <end position="81"/>
    </location>
</feature>
<feature type="compositionally biased region" description="Basic and acidic residues" evidence="1">
    <location>
        <begin position="134"/>
        <end position="144"/>
    </location>
</feature>
<sequence length="179" mass="20427">MSDFAVPDNVKEVISRLPMKDQAVLKAYIAGLRDQLKEYKVRAERTDDDDPHAHYHGHEKCTSDHGHGDHDHKEHDHEKHDHKGHHHKEHDHEDHDHEDHDHMDCGGNHVCDGNHDHEHEHAEHNSHEHKHHEHEHGHGHEKTVEVPGWKKRALEGGADPSAAPFGGSWAAESSLDATK</sequence>
<reference evidence="2 3" key="1">
    <citation type="submission" date="2024-10" db="EMBL/GenBank/DDBJ databases">
        <title>Updated reference genomes for cyclostephanoid diatoms.</title>
        <authorList>
            <person name="Roberts W.R."/>
            <person name="Alverson A.J."/>
        </authorList>
    </citation>
    <scope>NUCLEOTIDE SEQUENCE [LARGE SCALE GENOMIC DNA]</scope>
    <source>
        <strain evidence="2 3">AJA228-03</strain>
    </source>
</reference>
<organism evidence="2 3">
    <name type="scientific">Cyclostephanos tholiformis</name>
    <dbReference type="NCBI Taxonomy" id="382380"/>
    <lineage>
        <taxon>Eukaryota</taxon>
        <taxon>Sar</taxon>
        <taxon>Stramenopiles</taxon>
        <taxon>Ochrophyta</taxon>
        <taxon>Bacillariophyta</taxon>
        <taxon>Coscinodiscophyceae</taxon>
        <taxon>Thalassiosirophycidae</taxon>
        <taxon>Stephanodiscales</taxon>
        <taxon>Stephanodiscaceae</taxon>
        <taxon>Cyclostephanos</taxon>
    </lineage>
</organism>
<evidence type="ECO:0000313" key="3">
    <source>
        <dbReference type="Proteomes" id="UP001530377"/>
    </source>
</evidence>
<proteinExistence type="predicted"/>
<gene>
    <name evidence="2" type="ORF">ACHAXA_009642</name>
</gene>
<comment type="caution">
    <text evidence="2">The sequence shown here is derived from an EMBL/GenBank/DDBJ whole genome shotgun (WGS) entry which is preliminary data.</text>
</comment>
<feature type="region of interest" description="Disordered" evidence="1">
    <location>
        <begin position="114"/>
        <end position="179"/>
    </location>
</feature>
<evidence type="ECO:0000256" key="1">
    <source>
        <dbReference type="SAM" id="MobiDB-lite"/>
    </source>
</evidence>
<evidence type="ECO:0000313" key="2">
    <source>
        <dbReference type="EMBL" id="KAL3822768.1"/>
    </source>
</evidence>
<feature type="compositionally biased region" description="Basic and acidic residues" evidence="1">
    <location>
        <begin position="114"/>
        <end position="126"/>
    </location>
</feature>
<feature type="compositionally biased region" description="Basic and acidic residues" evidence="1">
    <location>
        <begin position="90"/>
        <end position="102"/>
    </location>
</feature>
<dbReference type="EMBL" id="JALLPB020000055">
    <property type="protein sequence ID" value="KAL3822768.1"/>
    <property type="molecule type" value="Genomic_DNA"/>
</dbReference>
<keyword evidence="3" id="KW-1185">Reference proteome</keyword>
<name>A0ABD3SEG0_9STRA</name>
<protein>
    <submittedName>
        <fullName evidence="2">Uncharacterized protein</fullName>
    </submittedName>
</protein>
<feature type="region of interest" description="Disordered" evidence="1">
    <location>
        <begin position="43"/>
        <end position="102"/>
    </location>
</feature>